<dbReference type="Proteomes" id="UP000886998">
    <property type="component" value="Unassembled WGS sequence"/>
</dbReference>
<proteinExistence type="predicted"/>
<evidence type="ECO:0000313" key="1">
    <source>
        <dbReference type="EMBL" id="GFY46778.1"/>
    </source>
</evidence>
<dbReference type="EMBL" id="BMAV01005609">
    <property type="protein sequence ID" value="GFY46778.1"/>
    <property type="molecule type" value="Genomic_DNA"/>
</dbReference>
<organism evidence="1 2">
    <name type="scientific">Trichonephila inaurata madagascariensis</name>
    <dbReference type="NCBI Taxonomy" id="2747483"/>
    <lineage>
        <taxon>Eukaryota</taxon>
        <taxon>Metazoa</taxon>
        <taxon>Ecdysozoa</taxon>
        <taxon>Arthropoda</taxon>
        <taxon>Chelicerata</taxon>
        <taxon>Arachnida</taxon>
        <taxon>Araneae</taxon>
        <taxon>Araneomorphae</taxon>
        <taxon>Entelegynae</taxon>
        <taxon>Araneoidea</taxon>
        <taxon>Nephilidae</taxon>
        <taxon>Trichonephila</taxon>
        <taxon>Trichonephila inaurata</taxon>
    </lineage>
</organism>
<comment type="caution">
    <text evidence="1">The sequence shown here is derived from an EMBL/GenBank/DDBJ whole genome shotgun (WGS) entry which is preliminary data.</text>
</comment>
<accession>A0A8X6X4E3</accession>
<sequence>MFPALKFFLPFNVIPIYKYYMFLLLYCGLKDFARDFILEFPVGTKVDVHAFTWNKDFAICHFIGTNDGFLFDLENSYEASKLLVWDDAYLEKLWV</sequence>
<protein>
    <submittedName>
        <fullName evidence="1">Uncharacterized protein</fullName>
    </submittedName>
</protein>
<gene>
    <name evidence="1" type="ORF">TNIN_297391</name>
</gene>
<name>A0A8X6X4E3_9ARAC</name>
<reference evidence="1" key="1">
    <citation type="submission" date="2020-08" db="EMBL/GenBank/DDBJ databases">
        <title>Multicomponent nature underlies the extraordinary mechanical properties of spider dragline silk.</title>
        <authorList>
            <person name="Kono N."/>
            <person name="Nakamura H."/>
            <person name="Mori M."/>
            <person name="Yoshida Y."/>
            <person name="Ohtoshi R."/>
            <person name="Malay A.D."/>
            <person name="Moran D.A.P."/>
            <person name="Tomita M."/>
            <person name="Numata K."/>
            <person name="Arakawa K."/>
        </authorList>
    </citation>
    <scope>NUCLEOTIDE SEQUENCE</scope>
</reference>
<evidence type="ECO:0000313" key="2">
    <source>
        <dbReference type="Proteomes" id="UP000886998"/>
    </source>
</evidence>
<keyword evidence="2" id="KW-1185">Reference proteome</keyword>
<dbReference type="AlphaFoldDB" id="A0A8X6X4E3"/>